<feature type="transmembrane region" description="Helical" evidence="2">
    <location>
        <begin position="194"/>
        <end position="214"/>
    </location>
</feature>
<reference evidence="3" key="1">
    <citation type="submission" date="2022-04" db="EMBL/GenBank/DDBJ databases">
        <title>Carnegiea gigantea Genome sequencing and assembly v2.</title>
        <authorList>
            <person name="Copetti D."/>
            <person name="Sanderson M.J."/>
            <person name="Burquez A."/>
            <person name="Wojciechowski M.F."/>
        </authorList>
    </citation>
    <scope>NUCLEOTIDE SEQUENCE</scope>
    <source>
        <strain evidence="3">SGP5-SGP5p</strain>
        <tissue evidence="3">Aerial part</tissue>
    </source>
</reference>
<dbReference type="AlphaFoldDB" id="A0A9Q1JWG6"/>
<sequence length="491" mass="53736">MLPPELQPRSYRPHISSSASAPTFSSSIRFSGSYSPERSANPSPSLDSSTNGLSSRSSGNSRSSLLKNSRYSPSTFTHNARIAIALVPCAAFLLDLGGTPVVATLTFGLMISYILDSLNFKPGAFFGVWFSLSAAQIAFFFSSSLFTVFNSFPLAVLAAFLCAEANFLIGVWCSLQFKWIQMENPSIVLALERLLFACVPLAASSLFTWATVSAVGMANASYYLMAFNCVFYWLYSLPRPSSFKQETGGYHGGEIPNDLLILGPLESCFHALNLLFFPLLFHIASHYSLVFSSASSLCDLFLLFFIPFLFLLYASTRNSLWWVTKNASQLHSIRIINGAVALLVVVICLEARVVFHSFGRYIQVPPPFSYLLVTVTMLGGAAAAGAFALGMIADVVSSLCFVTLVVVASAAGAIVVGFPIWRNEQQQGRSRSQCCRLKNGINVVFGRMKYVVTLNDVFERVKFVVKLFAKAYGLEEFQAHTTPIKGYFSKS</sequence>
<feature type="region of interest" description="Disordered" evidence="1">
    <location>
        <begin position="1"/>
        <end position="68"/>
    </location>
</feature>
<organism evidence="3 4">
    <name type="scientific">Carnegiea gigantea</name>
    <dbReference type="NCBI Taxonomy" id="171969"/>
    <lineage>
        <taxon>Eukaryota</taxon>
        <taxon>Viridiplantae</taxon>
        <taxon>Streptophyta</taxon>
        <taxon>Embryophyta</taxon>
        <taxon>Tracheophyta</taxon>
        <taxon>Spermatophyta</taxon>
        <taxon>Magnoliopsida</taxon>
        <taxon>eudicotyledons</taxon>
        <taxon>Gunneridae</taxon>
        <taxon>Pentapetalae</taxon>
        <taxon>Caryophyllales</taxon>
        <taxon>Cactineae</taxon>
        <taxon>Cactaceae</taxon>
        <taxon>Cactoideae</taxon>
        <taxon>Echinocereeae</taxon>
        <taxon>Carnegiea</taxon>
    </lineage>
</organism>
<keyword evidence="2" id="KW-0812">Transmembrane</keyword>
<feature type="transmembrane region" description="Helical" evidence="2">
    <location>
        <begin position="82"/>
        <end position="111"/>
    </location>
</feature>
<dbReference type="PANTHER" id="PTHR35313:SF1">
    <property type="entry name" value="NO EXINE FORMATION 1"/>
    <property type="match status" value="1"/>
</dbReference>
<keyword evidence="4" id="KW-1185">Reference proteome</keyword>
<protein>
    <submittedName>
        <fullName evidence="3">Uncharacterized protein</fullName>
    </submittedName>
</protein>
<dbReference type="PANTHER" id="PTHR35313">
    <property type="entry name" value="NO EXINE FORMATION 1"/>
    <property type="match status" value="1"/>
</dbReference>
<evidence type="ECO:0000256" key="2">
    <source>
        <dbReference type="SAM" id="Phobius"/>
    </source>
</evidence>
<dbReference type="OrthoDB" id="10046650at2759"/>
<comment type="caution">
    <text evidence="3">The sequence shown here is derived from an EMBL/GenBank/DDBJ whole genome shotgun (WGS) entry which is preliminary data.</text>
</comment>
<feature type="compositionally biased region" description="Low complexity" evidence="1">
    <location>
        <begin position="16"/>
        <end position="35"/>
    </location>
</feature>
<keyword evidence="2" id="KW-1133">Transmembrane helix</keyword>
<keyword evidence="2" id="KW-0472">Membrane</keyword>
<feature type="transmembrane region" description="Helical" evidence="2">
    <location>
        <begin position="152"/>
        <end position="173"/>
    </location>
</feature>
<accession>A0A9Q1JWG6</accession>
<evidence type="ECO:0000256" key="1">
    <source>
        <dbReference type="SAM" id="MobiDB-lite"/>
    </source>
</evidence>
<feature type="transmembrane region" description="Helical" evidence="2">
    <location>
        <begin position="289"/>
        <end position="314"/>
    </location>
</feature>
<feature type="transmembrane region" description="Helical" evidence="2">
    <location>
        <begin position="259"/>
        <end position="283"/>
    </location>
</feature>
<feature type="transmembrane region" description="Helical" evidence="2">
    <location>
        <begin position="220"/>
        <end position="238"/>
    </location>
</feature>
<feature type="transmembrane region" description="Helical" evidence="2">
    <location>
        <begin position="399"/>
        <end position="421"/>
    </location>
</feature>
<feature type="transmembrane region" description="Helical" evidence="2">
    <location>
        <begin position="367"/>
        <end position="392"/>
    </location>
</feature>
<feature type="compositionally biased region" description="Low complexity" evidence="1">
    <location>
        <begin position="43"/>
        <end position="68"/>
    </location>
</feature>
<evidence type="ECO:0000313" key="3">
    <source>
        <dbReference type="EMBL" id="KAJ8432292.1"/>
    </source>
</evidence>
<dbReference type="Proteomes" id="UP001153076">
    <property type="component" value="Unassembled WGS sequence"/>
</dbReference>
<gene>
    <name evidence="3" type="ORF">Cgig2_028554</name>
</gene>
<name>A0A9Q1JWG6_9CARY</name>
<feature type="transmembrane region" description="Helical" evidence="2">
    <location>
        <begin position="335"/>
        <end position="355"/>
    </location>
</feature>
<dbReference type="EMBL" id="JAKOGI010000620">
    <property type="protein sequence ID" value="KAJ8432292.1"/>
    <property type="molecule type" value="Genomic_DNA"/>
</dbReference>
<feature type="transmembrane region" description="Helical" evidence="2">
    <location>
        <begin position="123"/>
        <end position="146"/>
    </location>
</feature>
<proteinExistence type="predicted"/>
<evidence type="ECO:0000313" key="4">
    <source>
        <dbReference type="Proteomes" id="UP001153076"/>
    </source>
</evidence>